<name>V6LSE9_9EUKA</name>
<dbReference type="AlphaFoldDB" id="V6LSE9"/>
<dbReference type="VEuPathDB" id="GiardiaDB:SS50377_23016"/>
<gene>
    <name evidence="1" type="ORF">SS50377_12289</name>
    <name evidence="2" type="ORF">SS50377_23016</name>
</gene>
<dbReference type="Proteomes" id="UP000018208">
    <property type="component" value="Unassembled WGS sequence"/>
</dbReference>
<keyword evidence="3" id="KW-1185">Reference proteome</keyword>
<evidence type="ECO:0000313" key="3">
    <source>
        <dbReference type="Proteomes" id="UP000018208"/>
    </source>
</evidence>
<accession>V6LSE9</accession>
<protein>
    <submittedName>
        <fullName evidence="1">Uncharacterized protein</fullName>
    </submittedName>
</protein>
<proteinExistence type="predicted"/>
<evidence type="ECO:0000313" key="2">
    <source>
        <dbReference type="EMBL" id="KAH0575383.1"/>
    </source>
</evidence>
<dbReference type="EMBL" id="AUWU02000003">
    <property type="protein sequence ID" value="KAH0575383.1"/>
    <property type="molecule type" value="Genomic_DNA"/>
</dbReference>
<dbReference type="EMBL" id="KI546038">
    <property type="protein sequence ID" value="EST47597.1"/>
    <property type="molecule type" value="Genomic_DNA"/>
</dbReference>
<evidence type="ECO:0000313" key="1">
    <source>
        <dbReference type="EMBL" id="EST47597.1"/>
    </source>
</evidence>
<organism evidence="1">
    <name type="scientific">Spironucleus salmonicida</name>
    <dbReference type="NCBI Taxonomy" id="348837"/>
    <lineage>
        <taxon>Eukaryota</taxon>
        <taxon>Metamonada</taxon>
        <taxon>Diplomonadida</taxon>
        <taxon>Hexamitidae</taxon>
        <taxon>Hexamitinae</taxon>
        <taxon>Spironucleus</taxon>
    </lineage>
</organism>
<reference evidence="1 2" key="1">
    <citation type="journal article" date="2014" name="PLoS Genet.">
        <title>The Genome of Spironucleus salmonicida Highlights a Fish Pathogen Adapted to Fluctuating Environments.</title>
        <authorList>
            <person name="Xu F."/>
            <person name="Jerlstrom-Hultqvist J."/>
            <person name="Einarsson E."/>
            <person name="Astvaldsson A."/>
            <person name="Svard S.G."/>
            <person name="Andersson J.O."/>
        </authorList>
    </citation>
    <scope>NUCLEOTIDE SEQUENCE</scope>
    <source>
        <strain evidence="2">ATCC 50377</strain>
    </source>
</reference>
<reference evidence="2" key="2">
    <citation type="submission" date="2020-12" db="EMBL/GenBank/DDBJ databases">
        <title>New Spironucleus salmonicida genome in near-complete chromosomes.</title>
        <authorList>
            <person name="Xu F."/>
            <person name="Kurt Z."/>
            <person name="Jimenez-Gonzalez A."/>
            <person name="Astvaldsson A."/>
            <person name="Andersson J.O."/>
            <person name="Svard S.G."/>
        </authorList>
    </citation>
    <scope>NUCLEOTIDE SEQUENCE</scope>
    <source>
        <strain evidence="2">ATCC 50377</strain>
    </source>
</reference>
<sequence>MTLSDIKDLYTHILQKYENLQIQYEYMKTNKDNQITLLQDDLQTLKKQNKDSCQQIISLKTQLRDLKIEQLGLGKDVQEPEQELNQITVAECINIVE</sequence>